<evidence type="ECO:0000313" key="6">
    <source>
        <dbReference type="Proteomes" id="UP000019486"/>
    </source>
</evidence>
<evidence type="ECO:0000256" key="2">
    <source>
        <dbReference type="SAM" id="MobiDB-lite"/>
    </source>
</evidence>
<feature type="region of interest" description="Disordered" evidence="2">
    <location>
        <begin position="387"/>
        <end position="423"/>
    </location>
</feature>
<sequence>MNRLMLGAAVIALTTGTMGSVQAQTSSSQPLQPASCTQLDVGEVANRVDKIQNAQRKAELELRIERAREAQSAGNISVCRQTLVEIEREIPGGQQTTKVTPAPAFLGGPSGQGSATARTSADPRQAPIQADNVVAALRENKQFSTLVGLIERAGLVETLSQSGPYTIFAPTNAAFDHLPQSVRDRLNSDEGRDQLRAILAQHVVQNQSIASNQIPSEIKAMGGDPIDVSMTNGRPRLHTGDPLPPAHSQTGTSSTASAPASTTPVESRTVADTPAQTAATPAPATPASGSMATPSTDLRDARVALENADTALRGDNQEMQAVQEQIGTAREALNRALAQAQAPNREPLERANAALGRAGTAAQANDRSATQLAVNDALLPLRQSETTMSGTTMAGTPAETATTTPSATPTTTTTPTTTQARTTERHEMTPAAITVGDIRTGNGFIHGIDQVLVPESVQEALAQ</sequence>
<dbReference type="InterPro" id="IPR036378">
    <property type="entry name" value="FAS1_dom_sf"/>
</dbReference>
<dbReference type="PANTHER" id="PTHR10900:SF77">
    <property type="entry name" value="FI19380P1"/>
    <property type="match status" value="1"/>
</dbReference>
<keyword evidence="6" id="KW-1185">Reference proteome</keyword>
<feature type="coiled-coil region" evidence="1">
    <location>
        <begin position="305"/>
        <end position="339"/>
    </location>
</feature>
<evidence type="ECO:0000313" key="5">
    <source>
        <dbReference type="EMBL" id="EWY39799.1"/>
    </source>
</evidence>
<organism evidence="5 6">
    <name type="scientific">Skermanella stibiiresistens SB22</name>
    <dbReference type="NCBI Taxonomy" id="1385369"/>
    <lineage>
        <taxon>Bacteria</taxon>
        <taxon>Pseudomonadati</taxon>
        <taxon>Pseudomonadota</taxon>
        <taxon>Alphaproteobacteria</taxon>
        <taxon>Rhodospirillales</taxon>
        <taxon>Azospirillaceae</taxon>
        <taxon>Skermanella</taxon>
    </lineage>
</organism>
<dbReference type="Gene3D" id="2.30.180.10">
    <property type="entry name" value="FAS1 domain"/>
    <property type="match status" value="2"/>
</dbReference>
<evidence type="ECO:0000259" key="4">
    <source>
        <dbReference type="PROSITE" id="PS50213"/>
    </source>
</evidence>
<dbReference type="SMART" id="SM00554">
    <property type="entry name" value="FAS1"/>
    <property type="match status" value="1"/>
</dbReference>
<proteinExistence type="predicted"/>
<dbReference type="PROSITE" id="PS50213">
    <property type="entry name" value="FAS1"/>
    <property type="match status" value="1"/>
</dbReference>
<comment type="caution">
    <text evidence="5">The sequence shown here is derived from an EMBL/GenBank/DDBJ whole genome shotgun (WGS) entry which is preliminary data.</text>
</comment>
<reference evidence="5 6" key="1">
    <citation type="submission" date="2013-08" db="EMBL/GenBank/DDBJ databases">
        <title>The genome sequence of Skermanella stibiiresistens.</title>
        <authorList>
            <person name="Zhu W."/>
            <person name="Wang G."/>
        </authorList>
    </citation>
    <scope>NUCLEOTIDE SEQUENCE [LARGE SCALE GENOMIC DNA]</scope>
    <source>
        <strain evidence="5 6">SB22</strain>
    </source>
</reference>
<feature type="compositionally biased region" description="Low complexity" evidence="2">
    <location>
        <begin position="391"/>
        <end position="421"/>
    </location>
</feature>
<feature type="chain" id="PRO_5004923326" evidence="3">
    <location>
        <begin position="24"/>
        <end position="463"/>
    </location>
</feature>
<feature type="compositionally biased region" description="Low complexity" evidence="2">
    <location>
        <begin position="270"/>
        <end position="296"/>
    </location>
</feature>
<dbReference type="STRING" id="1385369.N825_04655"/>
<accession>W9H165</accession>
<name>W9H165_9PROT</name>
<feature type="domain" description="FAS1" evidence="4">
    <location>
        <begin position="130"/>
        <end position="269"/>
    </location>
</feature>
<gene>
    <name evidence="5" type="ORF">N825_04655</name>
</gene>
<feature type="compositionally biased region" description="Low complexity" evidence="2">
    <location>
        <begin position="246"/>
        <end position="263"/>
    </location>
</feature>
<dbReference type="PANTHER" id="PTHR10900">
    <property type="entry name" value="PERIOSTIN-RELATED"/>
    <property type="match status" value="1"/>
</dbReference>
<dbReference type="SUPFAM" id="SSF82153">
    <property type="entry name" value="FAS1 domain"/>
    <property type="match status" value="1"/>
</dbReference>
<keyword evidence="1" id="KW-0175">Coiled coil</keyword>
<dbReference type="Pfam" id="PF02469">
    <property type="entry name" value="Fasciclin"/>
    <property type="match status" value="1"/>
</dbReference>
<dbReference type="RefSeq" id="WP_051512414.1">
    <property type="nucleotide sequence ID" value="NZ_AVFL01000010.1"/>
</dbReference>
<dbReference type="EMBL" id="AVFL01000010">
    <property type="protein sequence ID" value="EWY39799.1"/>
    <property type="molecule type" value="Genomic_DNA"/>
</dbReference>
<dbReference type="AlphaFoldDB" id="W9H165"/>
<dbReference type="Proteomes" id="UP000019486">
    <property type="component" value="Unassembled WGS sequence"/>
</dbReference>
<feature type="signal peptide" evidence="3">
    <location>
        <begin position="1"/>
        <end position="23"/>
    </location>
</feature>
<evidence type="ECO:0000256" key="3">
    <source>
        <dbReference type="SAM" id="SignalP"/>
    </source>
</evidence>
<feature type="region of interest" description="Disordered" evidence="2">
    <location>
        <begin position="218"/>
        <end position="296"/>
    </location>
</feature>
<dbReference type="InterPro" id="IPR050904">
    <property type="entry name" value="Adhesion/Biosynth-related"/>
</dbReference>
<dbReference type="OrthoDB" id="9800666at2"/>
<dbReference type="InterPro" id="IPR000782">
    <property type="entry name" value="FAS1_domain"/>
</dbReference>
<evidence type="ECO:0000256" key="1">
    <source>
        <dbReference type="SAM" id="Coils"/>
    </source>
</evidence>
<protein>
    <submittedName>
        <fullName evidence="5">Beta-Ig-H3/fasciclin</fullName>
    </submittedName>
</protein>
<keyword evidence="3" id="KW-0732">Signal</keyword>